<comment type="caution">
    <text evidence="1">The sequence shown here is derived from an EMBL/GenBank/DDBJ whole genome shotgun (WGS) entry which is preliminary data.</text>
</comment>
<keyword evidence="4" id="KW-1185">Reference proteome</keyword>
<dbReference type="Proteomes" id="UP000673383">
    <property type="component" value="Unassembled WGS sequence"/>
</dbReference>
<reference evidence="2 4" key="2">
    <citation type="submission" date="2024-07" db="EMBL/GenBank/DDBJ databases">
        <title>Genomic Encyclopedia of Type Strains, Phase V (KMG-V): Genome sequencing to study the core and pangenomes of soil and plant-associated prokaryotes.</title>
        <authorList>
            <person name="Whitman W."/>
        </authorList>
    </citation>
    <scope>NUCLEOTIDE SEQUENCE [LARGE SCALE GENOMIC DNA]</scope>
    <source>
        <strain evidence="2 4">USDA 415</strain>
    </source>
</reference>
<dbReference type="EMBL" id="JBGBZA010000002">
    <property type="protein sequence ID" value="MEY9317476.1"/>
    <property type="molecule type" value="Genomic_DNA"/>
</dbReference>
<dbReference type="EMBL" id="JAFICZ010000001">
    <property type="protein sequence ID" value="MBP1297165.1"/>
    <property type="molecule type" value="Genomic_DNA"/>
</dbReference>
<dbReference type="AlphaFoldDB" id="A0A8I1YE97"/>
<name>A0A8I1YE97_BRAEL</name>
<evidence type="ECO:0000313" key="3">
    <source>
        <dbReference type="Proteomes" id="UP000673383"/>
    </source>
</evidence>
<protein>
    <submittedName>
        <fullName evidence="1">Uncharacterized protein</fullName>
    </submittedName>
</protein>
<gene>
    <name evidence="2" type="ORF">ABIF29_004275</name>
    <name evidence="1" type="ORF">JOH49_006918</name>
</gene>
<dbReference type="RefSeq" id="WP_028340214.1">
    <property type="nucleotide sequence ID" value="NZ_CP126026.1"/>
</dbReference>
<organism evidence="1 3">
    <name type="scientific">Bradyrhizobium elkanii</name>
    <dbReference type="NCBI Taxonomy" id="29448"/>
    <lineage>
        <taxon>Bacteria</taxon>
        <taxon>Pseudomonadati</taxon>
        <taxon>Pseudomonadota</taxon>
        <taxon>Alphaproteobacteria</taxon>
        <taxon>Hyphomicrobiales</taxon>
        <taxon>Nitrobacteraceae</taxon>
        <taxon>Bradyrhizobium</taxon>
    </lineage>
</organism>
<accession>A0A8I1YE97</accession>
<dbReference type="Proteomes" id="UP001565471">
    <property type="component" value="Unassembled WGS sequence"/>
</dbReference>
<proteinExistence type="predicted"/>
<evidence type="ECO:0000313" key="2">
    <source>
        <dbReference type="EMBL" id="MEY9317476.1"/>
    </source>
</evidence>
<reference evidence="1" key="1">
    <citation type="submission" date="2021-02" db="EMBL/GenBank/DDBJ databases">
        <title>Genomic Encyclopedia of Type Strains, Phase IV (KMG-V): Genome sequencing to study the core and pangenomes of soil and plant-associated prokaryotes.</title>
        <authorList>
            <person name="Whitman W."/>
        </authorList>
    </citation>
    <scope>NUCLEOTIDE SEQUENCE</scope>
    <source>
        <strain evidence="1">USDA 406</strain>
    </source>
</reference>
<evidence type="ECO:0000313" key="1">
    <source>
        <dbReference type="EMBL" id="MBP1297165.1"/>
    </source>
</evidence>
<evidence type="ECO:0000313" key="4">
    <source>
        <dbReference type="Proteomes" id="UP001565471"/>
    </source>
</evidence>
<sequence>MKTSFEYRSYVVSFDGAAYRADSSDGEPFTIRSRNVLRVTRAIDTLWNALGGKIPAPVWLHSPSDLIDVDAASEAMVVVDRPAVSVVPSFPIAPVAAALQAVA</sequence>